<gene>
    <name evidence="7" type="ordered locus">Calag_1323</name>
</gene>
<dbReference type="GO" id="GO:0016491">
    <property type="term" value="F:oxidoreductase activity"/>
    <property type="evidence" value="ECO:0007669"/>
    <property type="project" value="UniProtKB-ARBA"/>
</dbReference>
<evidence type="ECO:0000313" key="7">
    <source>
        <dbReference type="EMBL" id="AFZ71034.1"/>
    </source>
</evidence>
<dbReference type="PROSITE" id="PS51379">
    <property type="entry name" value="4FE4S_FER_2"/>
    <property type="match status" value="2"/>
</dbReference>
<dbReference type="PIRSF" id="PIRSF036548">
    <property type="entry name" value="Fdx_FixX"/>
    <property type="match status" value="1"/>
</dbReference>
<dbReference type="GO" id="GO:0005506">
    <property type="term" value="F:iron ion binding"/>
    <property type="evidence" value="ECO:0007669"/>
    <property type="project" value="InterPro"/>
</dbReference>
<dbReference type="RefSeq" id="WP_015232931.1">
    <property type="nucleotide sequence ID" value="NC_019791.1"/>
</dbReference>
<evidence type="ECO:0000256" key="5">
    <source>
        <dbReference type="ARBA" id="ARBA00023014"/>
    </source>
</evidence>
<keyword evidence="1" id="KW-0813">Transport</keyword>
<dbReference type="PANTHER" id="PTHR43082">
    <property type="entry name" value="FERREDOXIN-LIKE"/>
    <property type="match status" value="1"/>
</dbReference>
<evidence type="ECO:0000256" key="1">
    <source>
        <dbReference type="ARBA" id="ARBA00022448"/>
    </source>
</evidence>
<protein>
    <submittedName>
        <fullName evidence="7">Ferredoxin-like protein</fullName>
    </submittedName>
</protein>
<dbReference type="PROSITE" id="PS00198">
    <property type="entry name" value="4FE4S_FER_1"/>
    <property type="match status" value="1"/>
</dbReference>
<dbReference type="STRING" id="1056495.Calag_1323"/>
<keyword evidence="5" id="KW-0411">Iron-sulfur</keyword>
<dbReference type="eggNOG" id="arCOG01984">
    <property type="taxonomic scope" value="Archaea"/>
</dbReference>
<keyword evidence="2" id="KW-0479">Metal-binding</keyword>
<evidence type="ECO:0000256" key="4">
    <source>
        <dbReference type="ARBA" id="ARBA00023004"/>
    </source>
</evidence>
<keyword evidence="8" id="KW-1185">Reference proteome</keyword>
<dbReference type="SUPFAM" id="SSF54862">
    <property type="entry name" value="4Fe-4S ferredoxins"/>
    <property type="match status" value="1"/>
</dbReference>
<sequence length="103" mass="11745">MSSTQVTEKKEEKPMKLEDILQSDIWNVDEDPHIIVDYNKCKNCPDKPCVYLCPAGCYVLSDNGIVFSYEGCVECGTCRVICPMEAITWNYPKSGKGIFYRFT</sequence>
<evidence type="ECO:0000256" key="2">
    <source>
        <dbReference type="ARBA" id="ARBA00022723"/>
    </source>
</evidence>
<dbReference type="InterPro" id="IPR017900">
    <property type="entry name" value="4Fe4S_Fe_S_CS"/>
</dbReference>
<feature type="domain" description="4Fe-4S ferredoxin-type" evidence="6">
    <location>
        <begin position="63"/>
        <end position="92"/>
    </location>
</feature>
<dbReference type="OrthoDB" id="7950at2157"/>
<dbReference type="InterPro" id="IPR012206">
    <property type="entry name" value="Fd_FixX"/>
</dbReference>
<evidence type="ECO:0000259" key="6">
    <source>
        <dbReference type="PROSITE" id="PS51379"/>
    </source>
</evidence>
<keyword evidence="3" id="KW-0249">Electron transport</keyword>
<dbReference type="Gene3D" id="3.30.70.20">
    <property type="match status" value="1"/>
</dbReference>
<dbReference type="GO" id="GO:0051536">
    <property type="term" value="F:iron-sulfur cluster binding"/>
    <property type="evidence" value="ECO:0007669"/>
    <property type="project" value="UniProtKB-KW"/>
</dbReference>
<evidence type="ECO:0000313" key="8">
    <source>
        <dbReference type="Proteomes" id="UP000010469"/>
    </source>
</evidence>
<dbReference type="InterPro" id="IPR017896">
    <property type="entry name" value="4Fe4S_Fe-S-bd"/>
</dbReference>
<accession>L0AC78</accession>
<organism evidence="7 8">
    <name type="scientific">Caldisphaera lagunensis (strain DSM 15908 / JCM 11604 / ANMR 0165 / IC-154)</name>
    <dbReference type="NCBI Taxonomy" id="1056495"/>
    <lineage>
        <taxon>Archaea</taxon>
        <taxon>Thermoproteota</taxon>
        <taxon>Thermoprotei</taxon>
        <taxon>Acidilobales</taxon>
        <taxon>Caldisphaeraceae</taxon>
        <taxon>Caldisphaera</taxon>
    </lineage>
</organism>
<feature type="domain" description="4Fe-4S ferredoxin-type" evidence="6">
    <location>
        <begin position="32"/>
        <end position="62"/>
    </location>
</feature>
<dbReference type="GeneID" id="14212583"/>
<dbReference type="Pfam" id="PF00037">
    <property type="entry name" value="Fer4"/>
    <property type="match status" value="1"/>
</dbReference>
<name>L0AC78_CALLD</name>
<dbReference type="KEGG" id="clg:Calag_1323"/>
<reference evidence="8" key="1">
    <citation type="submission" date="2012-03" db="EMBL/GenBank/DDBJ databases">
        <title>Complete genome of Caldisphaera lagunensis DSM 15908.</title>
        <authorList>
            <person name="Lucas S."/>
            <person name="Copeland A."/>
            <person name="Lapidus A."/>
            <person name="Glavina del Rio T."/>
            <person name="Dalin E."/>
            <person name="Tice H."/>
            <person name="Bruce D."/>
            <person name="Goodwin L."/>
            <person name="Pitluck S."/>
            <person name="Peters L."/>
            <person name="Mikhailova N."/>
            <person name="Teshima H."/>
            <person name="Kyrpides N."/>
            <person name="Mavromatis K."/>
            <person name="Ivanova N."/>
            <person name="Brettin T."/>
            <person name="Detter J.C."/>
            <person name="Han C."/>
            <person name="Larimer F."/>
            <person name="Land M."/>
            <person name="Hauser L."/>
            <person name="Markowitz V."/>
            <person name="Cheng J.-F."/>
            <person name="Hugenholtz P."/>
            <person name="Woyke T."/>
            <person name="Wu D."/>
            <person name="Spring S."/>
            <person name="Schroeder M."/>
            <person name="Brambilla E."/>
            <person name="Klenk H.-P."/>
            <person name="Eisen J.A."/>
        </authorList>
    </citation>
    <scope>NUCLEOTIDE SEQUENCE [LARGE SCALE GENOMIC DNA]</scope>
    <source>
        <strain evidence="8">DSM 15908 / JCM 11604 / IC-154</strain>
    </source>
</reference>
<proteinExistence type="predicted"/>
<evidence type="ECO:0000256" key="3">
    <source>
        <dbReference type="ARBA" id="ARBA00022982"/>
    </source>
</evidence>
<dbReference type="EMBL" id="CP003378">
    <property type="protein sequence ID" value="AFZ71034.1"/>
    <property type="molecule type" value="Genomic_DNA"/>
</dbReference>
<dbReference type="Proteomes" id="UP000010469">
    <property type="component" value="Chromosome"/>
</dbReference>
<dbReference type="InParanoid" id="L0AC78"/>
<keyword evidence="4" id="KW-0408">Iron</keyword>
<dbReference type="AlphaFoldDB" id="L0AC78"/>
<dbReference type="PANTHER" id="PTHR43082:SF3">
    <property type="entry name" value="FERREDOXIN-LIKE PROTEIN YDIT"/>
    <property type="match status" value="1"/>
</dbReference>
<dbReference type="HOGENOM" id="CLU_163428_0_0_2"/>